<evidence type="ECO:0000256" key="6">
    <source>
        <dbReference type="ARBA" id="ARBA00022603"/>
    </source>
</evidence>
<accession>A0A6N9UB15</accession>
<feature type="region of interest" description="Disordered" evidence="12">
    <location>
        <begin position="1"/>
        <end position="51"/>
    </location>
</feature>
<dbReference type="Gene3D" id="3.40.50.150">
    <property type="entry name" value="Vaccinia Virus protein VP39"/>
    <property type="match status" value="1"/>
</dbReference>
<comment type="caution">
    <text evidence="13">The sequence shown here is derived from an EMBL/GenBank/DDBJ whole genome shotgun (WGS) entry which is preliminary data.</text>
</comment>
<sequence length="449" mass="47822">MTELNTGDTTRKPAAPAAHVPAKPTITGPSHTETAEVTRAGGGAGARGDRGASAARAGMVARLEEAGDLAPGPVREALLALPREILMPQAYVRRSAPDEKPPRWDLLDWDLPGDREELLRVLHSRDSVSVQHAGEPLLGRPASPRCGGSMTAMSSTMGMTAGLLDVLDLRRGQRVLDVGTGAAVTAGVMCFVCGDGGVVTLDVDRNVGAAARARLAKLGYRPAVVSGDGPAGWPDGALFDRIFVSFAVPRIPPALVDQLAPGGRALMTLGTSSPSWPGLAVITRTATGKVVAEIRAVEFGHRGGVGFDRLLLSTAFRDQLTTGEGRWTQRSRLVPPADTERGMWLALDYLHPGLVRRFGADDLTIGAPGCGSWMRARPVGHRRWEVTVDGPRDIWAEIHDVAERWRAAGSPDRFRLVFDEDRGQKVVSECGRLSWQLPAPHPLDEGATS</sequence>
<dbReference type="Pfam" id="PF01135">
    <property type="entry name" value="PCMT"/>
    <property type="match status" value="1"/>
</dbReference>
<evidence type="ECO:0000313" key="14">
    <source>
        <dbReference type="Proteomes" id="UP000471293"/>
    </source>
</evidence>
<evidence type="ECO:0000256" key="7">
    <source>
        <dbReference type="ARBA" id="ARBA00022679"/>
    </source>
</evidence>
<keyword evidence="5" id="KW-0963">Cytoplasm</keyword>
<gene>
    <name evidence="13" type="ORF">G3I29_35775</name>
</gene>
<evidence type="ECO:0000256" key="2">
    <source>
        <dbReference type="ARBA" id="ARBA00005369"/>
    </source>
</evidence>
<dbReference type="GO" id="GO:0004719">
    <property type="term" value="F:protein-L-isoaspartate (D-aspartate) O-methyltransferase activity"/>
    <property type="evidence" value="ECO:0007669"/>
    <property type="project" value="UniProtKB-EC"/>
</dbReference>
<keyword evidence="8" id="KW-0949">S-adenosyl-L-methionine</keyword>
<dbReference type="SUPFAM" id="SSF53335">
    <property type="entry name" value="S-adenosyl-L-methionine-dependent methyltransferases"/>
    <property type="match status" value="1"/>
</dbReference>
<dbReference type="Proteomes" id="UP000471293">
    <property type="component" value="Unassembled WGS sequence"/>
</dbReference>
<evidence type="ECO:0000313" key="13">
    <source>
        <dbReference type="EMBL" id="NEA20707.1"/>
    </source>
</evidence>
<reference evidence="13 14" key="1">
    <citation type="submission" date="2020-01" db="EMBL/GenBank/DDBJ databases">
        <title>Insect and environment-associated Actinomycetes.</title>
        <authorList>
            <person name="Currrie C."/>
            <person name="Chevrette M."/>
            <person name="Carlson C."/>
            <person name="Stubbendieck R."/>
            <person name="Wendt-Pienkowski E."/>
        </authorList>
    </citation>
    <scope>NUCLEOTIDE SEQUENCE [LARGE SCALE GENOMIC DNA]</scope>
    <source>
        <strain evidence="13 14">SID11342</strain>
    </source>
</reference>
<dbReference type="EMBL" id="JAAGLQ010000746">
    <property type="protein sequence ID" value="NEA20707.1"/>
    <property type="molecule type" value="Genomic_DNA"/>
</dbReference>
<dbReference type="AlphaFoldDB" id="A0A6N9UB15"/>
<dbReference type="PROSITE" id="PS01279">
    <property type="entry name" value="PCMT"/>
    <property type="match status" value="1"/>
</dbReference>
<name>A0A6N9UB15_STRHA</name>
<dbReference type="InterPro" id="IPR000682">
    <property type="entry name" value="PCMT"/>
</dbReference>
<organism evidence="13 14">
    <name type="scientific">Streptomyces halstedii</name>
    <dbReference type="NCBI Taxonomy" id="1944"/>
    <lineage>
        <taxon>Bacteria</taxon>
        <taxon>Bacillati</taxon>
        <taxon>Actinomycetota</taxon>
        <taxon>Actinomycetes</taxon>
        <taxon>Kitasatosporales</taxon>
        <taxon>Streptomycetaceae</taxon>
        <taxon>Streptomyces</taxon>
    </lineage>
</organism>
<evidence type="ECO:0000256" key="9">
    <source>
        <dbReference type="ARBA" id="ARBA00030757"/>
    </source>
</evidence>
<dbReference type="GO" id="GO:0005737">
    <property type="term" value="C:cytoplasm"/>
    <property type="evidence" value="ECO:0007669"/>
    <property type="project" value="UniProtKB-SubCell"/>
</dbReference>
<dbReference type="GO" id="GO:0032259">
    <property type="term" value="P:methylation"/>
    <property type="evidence" value="ECO:0007669"/>
    <property type="project" value="UniProtKB-KW"/>
</dbReference>
<evidence type="ECO:0000256" key="8">
    <source>
        <dbReference type="ARBA" id="ARBA00022691"/>
    </source>
</evidence>
<protein>
    <recommendedName>
        <fullName evidence="4">Protein-L-isoaspartate O-methyltransferase</fullName>
        <ecNumber evidence="3">2.1.1.77</ecNumber>
    </recommendedName>
    <alternativeName>
        <fullName evidence="11">L-isoaspartyl protein carboxyl methyltransferase</fullName>
    </alternativeName>
    <alternativeName>
        <fullName evidence="9">Protein L-isoaspartyl methyltransferase</fullName>
    </alternativeName>
    <alternativeName>
        <fullName evidence="10">Protein-beta-aspartate methyltransferase</fullName>
    </alternativeName>
</protein>
<evidence type="ECO:0000256" key="11">
    <source>
        <dbReference type="ARBA" id="ARBA00031350"/>
    </source>
</evidence>
<evidence type="ECO:0000256" key="1">
    <source>
        <dbReference type="ARBA" id="ARBA00004496"/>
    </source>
</evidence>
<comment type="similarity">
    <text evidence="2">Belongs to the methyltransferase superfamily. L-isoaspartyl/D-aspartyl protein methyltransferase family.</text>
</comment>
<proteinExistence type="inferred from homology"/>
<keyword evidence="6 13" id="KW-0489">Methyltransferase</keyword>
<feature type="compositionally biased region" description="Low complexity" evidence="12">
    <location>
        <begin position="12"/>
        <end position="24"/>
    </location>
</feature>
<evidence type="ECO:0000256" key="12">
    <source>
        <dbReference type="SAM" id="MobiDB-lite"/>
    </source>
</evidence>
<dbReference type="InterPro" id="IPR029063">
    <property type="entry name" value="SAM-dependent_MTases_sf"/>
</dbReference>
<evidence type="ECO:0000256" key="3">
    <source>
        <dbReference type="ARBA" id="ARBA00011890"/>
    </source>
</evidence>
<evidence type="ECO:0000256" key="4">
    <source>
        <dbReference type="ARBA" id="ARBA00013346"/>
    </source>
</evidence>
<evidence type="ECO:0000256" key="5">
    <source>
        <dbReference type="ARBA" id="ARBA00022490"/>
    </source>
</evidence>
<dbReference type="EC" id="2.1.1.77" evidence="3"/>
<dbReference type="PANTHER" id="PTHR11579:SF0">
    <property type="entry name" value="PROTEIN-L-ISOASPARTATE(D-ASPARTATE) O-METHYLTRANSFERASE"/>
    <property type="match status" value="1"/>
</dbReference>
<comment type="subcellular location">
    <subcellularLocation>
        <location evidence="1">Cytoplasm</location>
    </subcellularLocation>
</comment>
<dbReference type="PANTHER" id="PTHR11579">
    <property type="entry name" value="PROTEIN-L-ISOASPARTATE O-METHYLTRANSFERASE"/>
    <property type="match status" value="1"/>
</dbReference>
<keyword evidence="7 13" id="KW-0808">Transferase</keyword>
<evidence type="ECO:0000256" key="10">
    <source>
        <dbReference type="ARBA" id="ARBA00031323"/>
    </source>
</evidence>